<feature type="domain" description="PA14" evidence="3">
    <location>
        <begin position="479"/>
        <end position="637"/>
    </location>
</feature>
<feature type="domain" description="PA14" evidence="3">
    <location>
        <begin position="643"/>
        <end position="801"/>
    </location>
</feature>
<evidence type="ECO:0000313" key="5">
    <source>
        <dbReference type="Proteomes" id="UP001530377"/>
    </source>
</evidence>
<feature type="compositionally biased region" description="Low complexity" evidence="2">
    <location>
        <begin position="961"/>
        <end position="1030"/>
    </location>
</feature>
<evidence type="ECO:0000256" key="2">
    <source>
        <dbReference type="SAM" id="MobiDB-lite"/>
    </source>
</evidence>
<dbReference type="InterPro" id="IPR008752">
    <property type="entry name" value="Peptidase_M11"/>
</dbReference>
<proteinExistence type="predicted"/>
<dbReference type="SUPFAM" id="SSF56988">
    <property type="entry name" value="Anthrax protective antigen"/>
    <property type="match status" value="2"/>
</dbReference>
<gene>
    <name evidence="4" type="ORF">ACHAXA_008629</name>
</gene>
<organism evidence="4 5">
    <name type="scientific">Cyclostephanos tholiformis</name>
    <dbReference type="NCBI Taxonomy" id="382380"/>
    <lineage>
        <taxon>Eukaryota</taxon>
        <taxon>Sar</taxon>
        <taxon>Stramenopiles</taxon>
        <taxon>Ochrophyta</taxon>
        <taxon>Bacillariophyta</taxon>
        <taxon>Coscinodiscophyceae</taxon>
        <taxon>Thalassiosirophycidae</taxon>
        <taxon>Stephanodiscales</taxon>
        <taxon>Stephanodiscaceae</taxon>
        <taxon>Cyclostephanos</taxon>
    </lineage>
</organism>
<name>A0ABD3R4G2_9STRA</name>
<dbReference type="InterPro" id="IPR024079">
    <property type="entry name" value="MetalloPept_cat_dom_sf"/>
</dbReference>
<evidence type="ECO:0000256" key="1">
    <source>
        <dbReference type="ARBA" id="ARBA00022729"/>
    </source>
</evidence>
<dbReference type="PANTHER" id="PTHR46769:SF2">
    <property type="entry name" value="FIBROCYSTIN-L ISOFORM 2 PRECURSOR-RELATED"/>
    <property type="match status" value="1"/>
</dbReference>
<dbReference type="InterPro" id="IPR011658">
    <property type="entry name" value="PA14_dom"/>
</dbReference>
<evidence type="ECO:0000313" key="4">
    <source>
        <dbReference type="EMBL" id="KAL3807619.1"/>
    </source>
</evidence>
<dbReference type="PANTHER" id="PTHR46769">
    <property type="entry name" value="POLYCYSTIC KIDNEY AND HEPATIC DISEASE 1 (AUTOSOMAL RECESSIVE)-LIKE 1"/>
    <property type="match status" value="1"/>
</dbReference>
<reference evidence="4 5" key="1">
    <citation type="submission" date="2024-10" db="EMBL/GenBank/DDBJ databases">
        <title>Updated reference genomes for cyclostephanoid diatoms.</title>
        <authorList>
            <person name="Roberts W.R."/>
            <person name="Alverson A.J."/>
        </authorList>
    </citation>
    <scope>NUCLEOTIDE SEQUENCE [LARGE SCALE GENOMIC DNA]</scope>
    <source>
        <strain evidence="4 5">AJA228-03</strain>
    </source>
</reference>
<dbReference type="SUPFAM" id="SSF55486">
    <property type="entry name" value="Metalloproteases ('zincins'), catalytic domain"/>
    <property type="match status" value="1"/>
</dbReference>
<dbReference type="Gene3D" id="2.60.120.380">
    <property type="match status" value="1"/>
</dbReference>
<keyword evidence="1" id="KW-0732">Signal</keyword>
<dbReference type="Pfam" id="PF05548">
    <property type="entry name" value="Peptidase_M11"/>
    <property type="match status" value="1"/>
</dbReference>
<feature type="compositionally biased region" description="Basic residues" evidence="2">
    <location>
        <begin position="1031"/>
        <end position="1057"/>
    </location>
</feature>
<dbReference type="SMART" id="SM00758">
    <property type="entry name" value="PA14"/>
    <property type="match status" value="2"/>
</dbReference>
<dbReference type="InterPro" id="IPR052387">
    <property type="entry name" value="Fibrocystin"/>
</dbReference>
<feature type="compositionally biased region" description="Low complexity" evidence="2">
    <location>
        <begin position="914"/>
        <end position="930"/>
    </location>
</feature>
<accession>A0ABD3R4G2</accession>
<protein>
    <recommendedName>
        <fullName evidence="3">PA14 domain-containing protein</fullName>
    </recommendedName>
</protein>
<comment type="caution">
    <text evidence="4">The sequence shown here is derived from an EMBL/GenBank/DDBJ whole genome shotgun (WGS) entry which is preliminary data.</text>
</comment>
<dbReference type="EMBL" id="JALLPB020000607">
    <property type="protein sequence ID" value="KAL3807619.1"/>
    <property type="molecule type" value="Genomic_DNA"/>
</dbReference>
<feature type="compositionally biased region" description="Low complexity" evidence="2">
    <location>
        <begin position="938"/>
        <end position="954"/>
    </location>
</feature>
<feature type="region of interest" description="Disordered" evidence="2">
    <location>
        <begin position="912"/>
        <end position="1057"/>
    </location>
</feature>
<keyword evidence="5" id="KW-1185">Reference proteome</keyword>
<evidence type="ECO:0000259" key="3">
    <source>
        <dbReference type="PROSITE" id="PS51820"/>
    </source>
</evidence>
<dbReference type="Proteomes" id="UP001530377">
    <property type="component" value="Unassembled WGS sequence"/>
</dbReference>
<dbReference type="Pfam" id="PF07691">
    <property type="entry name" value="PA14"/>
    <property type="match status" value="2"/>
</dbReference>
<dbReference type="PROSITE" id="PS51820">
    <property type="entry name" value="PA14"/>
    <property type="match status" value="2"/>
</dbReference>
<dbReference type="Gene3D" id="3.40.390.10">
    <property type="entry name" value="Collagenase (Catalytic Domain)"/>
    <property type="match status" value="1"/>
</dbReference>
<sequence>MKLQLESPFLRGIDVEAATAKDAEPANFGGSGLSHEQHLRRLPTTNTTCVTTSVVVIMHPQNKTSTELISCDTVEGKHYFVRGVPDHVIQANKKGIVDGAIELSMPAGAYLDEDAATLEVPSPDRLKLKEKIKKDGNNSREGLLFHRSRRSLAVTGTRSALVVRIIASGVVTSKSEATLSNAVFGNGADGTVDPVTMKGHFGTCSHGQLSFVQANDRDGRRATTVTVSAAATANNDGAILNAVATEINAQFGVSSPSVLANHILYFMPPGVLGGGAYAWVGGDASVYGLDGWSDASVLMHEVGHNLGLGHSNEGAEEYGDESCIMGGGFSETGALICYNGAKSWQLGWYASRNHIYNVADGTWNGRLVGLVDYANGNDITSKVILKLPSSIDYYVMFNRIKSGTRESMNKVIITRTGNDRGGGVIESNMIAKLGSGESFTLPNFRLWESLELTVNRIDLNANPAYADVTVKLRCINDCASVAGATLDTWTGIGGWTISDLISGTNNLSKTPDRSERLATLLEAPTNVGDNYGSRMRGWLVPPVTGPYEFWIASDDQGEFWMSSNDSPANKNRICYQPAAVSPLFFTAFPEQKSSPILLVAGQAYYYEALMKEGAGLDHLAIAWQYSGQPRVVIPAEFSRVLNPSLAGTTLDTWTGISGNSIANLMSGTNNLAKLPDRSERLIYSLEAPSNIGDNYGSRMKGWLLPPITGNYSFWIASDDNGEFWLSTDSNPANKVLECYQPWSAPSKDWTRFPEQKSRPISLVAGRAYYYEALMKEGGGNDNLAIAWEYPGKALEVVPAKFSRIINPTQMYIAPIINMTLSVNSIQDYYMDVIAGQTVSCSTNGPNGDADLYLRFGSEAVPDPAFTGNACSSTSEVSIESCTTVAALGPTRVYAAVHAFSAFSGLTFQCTKSGSTSSPTSVRPTSVRPTSARPTSSGTAKPTTRKPATTVSSKPTTRKPTSKPTRMPTNEPTTESPTTESPTTESPTTYSPTTYSPTTDSPTTDSPTTDSPTTESPTTDQPTSKPTTSKPSTRKPSTRKPTTRRPTTRKPTTRKPIL</sequence>
<dbReference type="InterPro" id="IPR037524">
    <property type="entry name" value="PA14/GLEYA"/>
</dbReference>
<dbReference type="AlphaFoldDB" id="A0ABD3R4G2"/>